<dbReference type="Gene3D" id="1.10.10.60">
    <property type="entry name" value="Homeodomain-like"/>
    <property type="match status" value="2"/>
</dbReference>
<dbReference type="Proteomes" id="UP000317036">
    <property type="component" value="Unassembled WGS sequence"/>
</dbReference>
<name>A0A559KAQ5_9BACL</name>
<dbReference type="InterPro" id="IPR018062">
    <property type="entry name" value="HTH_AraC-typ_CS"/>
</dbReference>
<keyword evidence="7" id="KW-1185">Reference proteome</keyword>
<protein>
    <submittedName>
        <fullName evidence="6">Helix-turn-helix domain-containing protein</fullName>
    </submittedName>
</protein>
<keyword evidence="3" id="KW-0804">Transcription</keyword>
<organism evidence="6 7">
    <name type="scientific">Paenibacillus cremeus</name>
    <dbReference type="NCBI Taxonomy" id="2163881"/>
    <lineage>
        <taxon>Bacteria</taxon>
        <taxon>Bacillati</taxon>
        <taxon>Bacillota</taxon>
        <taxon>Bacilli</taxon>
        <taxon>Bacillales</taxon>
        <taxon>Paenibacillaceae</taxon>
        <taxon>Paenibacillus</taxon>
    </lineage>
</organism>
<keyword evidence="4" id="KW-0812">Transmembrane</keyword>
<dbReference type="Pfam" id="PF12833">
    <property type="entry name" value="HTH_18"/>
    <property type="match status" value="1"/>
</dbReference>
<reference evidence="6 7" key="1">
    <citation type="submission" date="2019-07" db="EMBL/GenBank/DDBJ databases">
        <authorList>
            <person name="Kim J."/>
        </authorList>
    </citation>
    <scope>NUCLEOTIDE SEQUENCE [LARGE SCALE GENOMIC DNA]</scope>
    <source>
        <strain evidence="6 7">JC52</strain>
    </source>
</reference>
<sequence>MKSNYFNRLVCFACLSVCLPIMLAGFVYYQYSMKGGIVSLQENNETSLGMIEQFTEKIMRDMVDRSFQLALDPSVAESFNAPDYSNDYVSQMELLRKMSLEKYQNKLIGEIYYYNRSAGLVLSTDAGHQPLESFRYKADIEKLEQDATGGQWVYLPTGQANGFLSFALRLPTLASGEAQGWLVTQADVAQINKYISGVYALASSQTMVVLDEQHRPLFQMTKAYDFKRYVNGSILQAITSGSSKDGHALKGTDAEGESFFYSYKKSTSGNVYISILPYRLVMEKLSGIRWTTLIAVLALLAVGILLALITLRRAYNPIRQFVDYLTKEKARLGEQLDRSVPPLIERLLQQWLAGTYSHRPTLFEESRKYGIPVDGIYVTLLVKVENLLKETRFKPEDKPILMFAVTNIMNELLAGTPQVQGYVLHDHQGQGTAILYFKRNTAQADMMAQTMQFAQSIQASIRHYLKLRVSVGIGKFYPHIADLHISYQEAKLALQYRLCKEEETILCIGELEEMHKQTAFRYPRSIEQSIVEALSIGNLPEARAALQQFIQALQPSGSFAISSQSCCMLLAAIIASLEDKGGRTPEMLEYNLFDQLRTRETRAEMCEWFNEMLFPLYEKIADDNYNKSGKLIAQKASKYIMDNVSREISLAECADSLRITPAYLSRVFKKEFGWSFLDYVTECKMNEARRLLSATDQNISQIAQAIGYSHRTFNRVFQRMLKMSPSDYRTQYR</sequence>
<dbReference type="OrthoDB" id="1975037at2"/>
<evidence type="ECO:0000256" key="3">
    <source>
        <dbReference type="ARBA" id="ARBA00023163"/>
    </source>
</evidence>
<feature type="domain" description="HTH araC/xylS-type" evidence="5">
    <location>
        <begin position="634"/>
        <end position="731"/>
    </location>
</feature>
<keyword evidence="4" id="KW-0472">Membrane</keyword>
<evidence type="ECO:0000313" key="6">
    <source>
        <dbReference type="EMBL" id="TVY09205.1"/>
    </source>
</evidence>
<dbReference type="AlphaFoldDB" id="A0A559KAQ5"/>
<dbReference type="GO" id="GO:0003700">
    <property type="term" value="F:DNA-binding transcription factor activity"/>
    <property type="evidence" value="ECO:0007669"/>
    <property type="project" value="InterPro"/>
</dbReference>
<gene>
    <name evidence="6" type="ORF">FPZ49_14795</name>
</gene>
<dbReference type="GO" id="GO:0043565">
    <property type="term" value="F:sequence-specific DNA binding"/>
    <property type="evidence" value="ECO:0007669"/>
    <property type="project" value="InterPro"/>
</dbReference>
<dbReference type="RefSeq" id="WP_144847939.1">
    <property type="nucleotide sequence ID" value="NZ_VNJI01000016.1"/>
</dbReference>
<accession>A0A559KAQ5</accession>
<proteinExistence type="predicted"/>
<keyword evidence="2" id="KW-0238">DNA-binding</keyword>
<dbReference type="SUPFAM" id="SSF46689">
    <property type="entry name" value="Homeodomain-like"/>
    <property type="match status" value="2"/>
</dbReference>
<evidence type="ECO:0000259" key="5">
    <source>
        <dbReference type="PROSITE" id="PS01124"/>
    </source>
</evidence>
<dbReference type="SMART" id="SM00342">
    <property type="entry name" value="HTH_ARAC"/>
    <property type="match status" value="1"/>
</dbReference>
<dbReference type="EMBL" id="VNJI01000016">
    <property type="protein sequence ID" value="TVY09205.1"/>
    <property type="molecule type" value="Genomic_DNA"/>
</dbReference>
<dbReference type="InterPro" id="IPR009057">
    <property type="entry name" value="Homeodomain-like_sf"/>
</dbReference>
<dbReference type="InterPro" id="IPR018060">
    <property type="entry name" value="HTH_AraC"/>
</dbReference>
<keyword evidence="1" id="KW-0805">Transcription regulation</keyword>
<keyword evidence="4" id="KW-1133">Transmembrane helix</keyword>
<dbReference type="PROSITE" id="PS00041">
    <property type="entry name" value="HTH_ARAC_FAMILY_1"/>
    <property type="match status" value="1"/>
</dbReference>
<feature type="transmembrane region" description="Helical" evidence="4">
    <location>
        <begin position="290"/>
        <end position="311"/>
    </location>
</feature>
<evidence type="ECO:0000256" key="1">
    <source>
        <dbReference type="ARBA" id="ARBA00023015"/>
    </source>
</evidence>
<evidence type="ECO:0000256" key="4">
    <source>
        <dbReference type="SAM" id="Phobius"/>
    </source>
</evidence>
<dbReference type="InterPro" id="IPR041522">
    <property type="entry name" value="CdaR_GGDEF"/>
</dbReference>
<dbReference type="PROSITE" id="PS01124">
    <property type="entry name" value="HTH_ARAC_FAMILY_2"/>
    <property type="match status" value="1"/>
</dbReference>
<dbReference type="PANTHER" id="PTHR43280:SF2">
    <property type="entry name" value="HTH-TYPE TRANSCRIPTIONAL REGULATOR EXSA"/>
    <property type="match status" value="1"/>
</dbReference>
<comment type="caution">
    <text evidence="6">The sequence shown here is derived from an EMBL/GenBank/DDBJ whole genome shotgun (WGS) entry which is preliminary data.</text>
</comment>
<evidence type="ECO:0000256" key="2">
    <source>
        <dbReference type="ARBA" id="ARBA00023125"/>
    </source>
</evidence>
<dbReference type="Pfam" id="PF17853">
    <property type="entry name" value="GGDEF_2"/>
    <property type="match status" value="1"/>
</dbReference>
<evidence type="ECO:0000313" key="7">
    <source>
        <dbReference type="Proteomes" id="UP000317036"/>
    </source>
</evidence>
<dbReference type="PANTHER" id="PTHR43280">
    <property type="entry name" value="ARAC-FAMILY TRANSCRIPTIONAL REGULATOR"/>
    <property type="match status" value="1"/>
</dbReference>